<accession>A0A420EVS3</accession>
<protein>
    <submittedName>
        <fullName evidence="2">Uncharacterized protein</fullName>
    </submittedName>
</protein>
<feature type="transmembrane region" description="Helical" evidence="1">
    <location>
        <begin position="91"/>
        <end position="111"/>
    </location>
</feature>
<dbReference type="EMBL" id="RAQQ01000020">
    <property type="protein sequence ID" value="RKF24799.1"/>
    <property type="molecule type" value="Genomic_DNA"/>
</dbReference>
<name>A0A420EVS3_9ACTN</name>
<keyword evidence="1" id="KW-1133">Transmembrane helix</keyword>
<evidence type="ECO:0000256" key="1">
    <source>
        <dbReference type="SAM" id="Phobius"/>
    </source>
</evidence>
<reference evidence="2 3" key="1">
    <citation type="journal article" date="2018" name="Int. J. Syst. Evol. Microbiol.">
        <title>Micromonospora globbae sp. nov., an endophytic actinomycete isolated from roots of Globba winitii C. H. Wright.</title>
        <authorList>
            <person name="Kuncharoen N."/>
            <person name="Pittayakhajonwut P."/>
            <person name="Tanasupawat S."/>
        </authorList>
    </citation>
    <scope>NUCLEOTIDE SEQUENCE [LARGE SCALE GENOMIC DNA]</scope>
    <source>
        <strain evidence="2 3">WPS1-2</strain>
    </source>
</reference>
<sequence>MGTPSARNVDQAALLGVALAATVSISAAEGPWEPVETVVGLVLISVVAAYYDFSTSLREWSWARSAALASVIALCWCLTVAWPLQSVGLNPYWWLPIVWILTAGAVLGWLWRRRHGRRSRLSVPPVGVGQAEKPRRSGD</sequence>
<evidence type="ECO:0000313" key="2">
    <source>
        <dbReference type="EMBL" id="RKF24799.1"/>
    </source>
</evidence>
<keyword evidence="1" id="KW-0472">Membrane</keyword>
<dbReference type="Proteomes" id="UP000285744">
    <property type="component" value="Unassembled WGS sequence"/>
</dbReference>
<keyword evidence="1" id="KW-0812">Transmembrane</keyword>
<feature type="transmembrane region" description="Helical" evidence="1">
    <location>
        <begin position="37"/>
        <end position="53"/>
    </location>
</feature>
<feature type="transmembrane region" description="Helical" evidence="1">
    <location>
        <begin position="65"/>
        <end position="85"/>
    </location>
</feature>
<proteinExistence type="predicted"/>
<comment type="caution">
    <text evidence="2">The sequence shown here is derived from an EMBL/GenBank/DDBJ whole genome shotgun (WGS) entry which is preliminary data.</text>
</comment>
<gene>
    <name evidence="2" type="ORF">D7I43_24700</name>
</gene>
<dbReference type="RefSeq" id="WP_120330946.1">
    <property type="nucleotide sequence ID" value="NZ_RAQQ01000020.1"/>
</dbReference>
<evidence type="ECO:0000313" key="3">
    <source>
        <dbReference type="Proteomes" id="UP000285744"/>
    </source>
</evidence>
<dbReference type="AlphaFoldDB" id="A0A420EVS3"/>
<organism evidence="2 3">
    <name type="scientific">Micromonospora globbae</name>
    <dbReference type="NCBI Taxonomy" id="1894969"/>
    <lineage>
        <taxon>Bacteria</taxon>
        <taxon>Bacillati</taxon>
        <taxon>Actinomycetota</taxon>
        <taxon>Actinomycetes</taxon>
        <taxon>Micromonosporales</taxon>
        <taxon>Micromonosporaceae</taxon>
        <taxon>Micromonospora</taxon>
    </lineage>
</organism>